<protein>
    <submittedName>
        <fullName evidence="1">Uncharacterized protein</fullName>
    </submittedName>
</protein>
<dbReference type="AlphaFoldDB" id="A0AAV4AVX0"/>
<organism evidence="1 2">
    <name type="scientific">Plakobranchus ocellatus</name>
    <dbReference type="NCBI Taxonomy" id="259542"/>
    <lineage>
        <taxon>Eukaryota</taxon>
        <taxon>Metazoa</taxon>
        <taxon>Spiralia</taxon>
        <taxon>Lophotrochozoa</taxon>
        <taxon>Mollusca</taxon>
        <taxon>Gastropoda</taxon>
        <taxon>Heterobranchia</taxon>
        <taxon>Euthyneura</taxon>
        <taxon>Panpulmonata</taxon>
        <taxon>Sacoglossa</taxon>
        <taxon>Placobranchoidea</taxon>
        <taxon>Plakobranchidae</taxon>
        <taxon>Plakobranchus</taxon>
    </lineage>
</organism>
<name>A0AAV4AVX0_9GAST</name>
<gene>
    <name evidence="1" type="ORF">PoB_003716800</name>
</gene>
<dbReference type="EMBL" id="BLXT01004186">
    <property type="protein sequence ID" value="GFO10663.1"/>
    <property type="molecule type" value="Genomic_DNA"/>
</dbReference>
<evidence type="ECO:0000313" key="1">
    <source>
        <dbReference type="EMBL" id="GFO10663.1"/>
    </source>
</evidence>
<accession>A0AAV4AVX0</accession>
<dbReference type="Proteomes" id="UP000735302">
    <property type="component" value="Unassembled WGS sequence"/>
</dbReference>
<evidence type="ECO:0000313" key="2">
    <source>
        <dbReference type="Proteomes" id="UP000735302"/>
    </source>
</evidence>
<sequence length="91" mass="10090">METTLTIATTTETTTAITNTTTTTTTITATAITTVTSCRSLSTLLNSCCHQRYSRQGLFLGLSIFNCSRCYYYRPTVCNRFPLHCTNSRSV</sequence>
<reference evidence="1 2" key="1">
    <citation type="journal article" date="2021" name="Elife">
        <title>Chloroplast acquisition without the gene transfer in kleptoplastic sea slugs, Plakobranchus ocellatus.</title>
        <authorList>
            <person name="Maeda T."/>
            <person name="Takahashi S."/>
            <person name="Yoshida T."/>
            <person name="Shimamura S."/>
            <person name="Takaki Y."/>
            <person name="Nagai Y."/>
            <person name="Toyoda A."/>
            <person name="Suzuki Y."/>
            <person name="Arimoto A."/>
            <person name="Ishii H."/>
            <person name="Satoh N."/>
            <person name="Nishiyama T."/>
            <person name="Hasebe M."/>
            <person name="Maruyama T."/>
            <person name="Minagawa J."/>
            <person name="Obokata J."/>
            <person name="Shigenobu S."/>
        </authorList>
    </citation>
    <scope>NUCLEOTIDE SEQUENCE [LARGE SCALE GENOMIC DNA]</scope>
</reference>
<proteinExistence type="predicted"/>
<keyword evidence="2" id="KW-1185">Reference proteome</keyword>
<comment type="caution">
    <text evidence="1">The sequence shown here is derived from an EMBL/GenBank/DDBJ whole genome shotgun (WGS) entry which is preliminary data.</text>
</comment>